<evidence type="ECO:0000256" key="6">
    <source>
        <dbReference type="SAM" id="MobiDB-lite"/>
    </source>
</evidence>
<reference evidence="8" key="1">
    <citation type="journal article" date="2020" name="Stud. Mycol.">
        <title>101 Dothideomycetes genomes: a test case for predicting lifestyles and emergence of pathogens.</title>
        <authorList>
            <person name="Haridas S."/>
            <person name="Albert R."/>
            <person name="Binder M."/>
            <person name="Bloem J."/>
            <person name="Labutti K."/>
            <person name="Salamov A."/>
            <person name="Andreopoulos B."/>
            <person name="Baker S."/>
            <person name="Barry K."/>
            <person name="Bills G."/>
            <person name="Bluhm B."/>
            <person name="Cannon C."/>
            <person name="Castanera R."/>
            <person name="Culley D."/>
            <person name="Daum C."/>
            <person name="Ezra D."/>
            <person name="Gonzalez J."/>
            <person name="Henrissat B."/>
            <person name="Kuo A."/>
            <person name="Liang C."/>
            <person name="Lipzen A."/>
            <person name="Lutzoni F."/>
            <person name="Magnuson J."/>
            <person name="Mondo S."/>
            <person name="Nolan M."/>
            <person name="Ohm R."/>
            <person name="Pangilinan J."/>
            <person name="Park H.-J."/>
            <person name="Ramirez L."/>
            <person name="Alfaro M."/>
            <person name="Sun H."/>
            <person name="Tritt A."/>
            <person name="Yoshinaga Y."/>
            <person name="Zwiers L.-H."/>
            <person name="Turgeon B."/>
            <person name="Goodwin S."/>
            <person name="Spatafora J."/>
            <person name="Crous P."/>
            <person name="Grigoriev I."/>
        </authorList>
    </citation>
    <scope>NUCLEOTIDE SEQUENCE</scope>
    <source>
        <strain evidence="8">CBS 115976</strain>
    </source>
</reference>
<dbReference type="PANTHER" id="PTHR42973">
    <property type="entry name" value="BINDING OXIDOREDUCTASE, PUTATIVE (AFU_ORTHOLOGUE AFUA_1G17690)-RELATED"/>
    <property type="match status" value="1"/>
</dbReference>
<feature type="region of interest" description="Disordered" evidence="6">
    <location>
        <begin position="106"/>
        <end position="126"/>
    </location>
</feature>
<proteinExistence type="inferred from homology"/>
<dbReference type="PROSITE" id="PS51387">
    <property type="entry name" value="FAD_PCMH"/>
    <property type="match status" value="1"/>
</dbReference>
<dbReference type="InterPro" id="IPR016166">
    <property type="entry name" value="FAD-bd_PCMH"/>
</dbReference>
<dbReference type="Gene3D" id="3.30.465.10">
    <property type="match status" value="2"/>
</dbReference>
<name>A0A6A6UA77_9PEZI</name>
<evidence type="ECO:0000313" key="9">
    <source>
        <dbReference type="Proteomes" id="UP000799302"/>
    </source>
</evidence>
<feature type="region of interest" description="Disordered" evidence="6">
    <location>
        <begin position="30"/>
        <end position="61"/>
    </location>
</feature>
<dbReference type="InterPro" id="IPR006094">
    <property type="entry name" value="Oxid_FAD_bind_N"/>
</dbReference>
<dbReference type="PANTHER" id="PTHR42973:SF39">
    <property type="entry name" value="FAD-BINDING PCMH-TYPE DOMAIN-CONTAINING PROTEIN"/>
    <property type="match status" value="1"/>
</dbReference>
<gene>
    <name evidence="8" type="ORF">BT63DRAFT_479631</name>
</gene>
<dbReference type="InterPro" id="IPR036318">
    <property type="entry name" value="FAD-bd_PCMH-like_sf"/>
</dbReference>
<dbReference type="Pfam" id="PF08031">
    <property type="entry name" value="BBE"/>
    <property type="match status" value="1"/>
</dbReference>
<comment type="cofactor">
    <cofactor evidence="1">
        <name>FAD</name>
        <dbReference type="ChEBI" id="CHEBI:57692"/>
    </cofactor>
</comment>
<feature type="compositionally biased region" description="Low complexity" evidence="6">
    <location>
        <begin position="674"/>
        <end position="689"/>
    </location>
</feature>
<dbReference type="InterPro" id="IPR050416">
    <property type="entry name" value="FAD-linked_Oxidoreductase"/>
</dbReference>
<keyword evidence="3" id="KW-0285">Flavoprotein</keyword>
<dbReference type="InterPro" id="IPR012951">
    <property type="entry name" value="BBE"/>
</dbReference>
<dbReference type="InterPro" id="IPR016169">
    <property type="entry name" value="FAD-bd_PCMH_sub2"/>
</dbReference>
<evidence type="ECO:0000256" key="4">
    <source>
        <dbReference type="ARBA" id="ARBA00022827"/>
    </source>
</evidence>
<sequence>MYVNCAFVATIYILATRSQSLELEALSLETGWTSTSSPTAPSASSTSISTRPASSTILSPSSLAPATSATVSLSVPGSRPSLLSLAPRPPIAKSVSGPIRAQPKKLNVTISRPFRPEPTPPDVDPPLAASPSYPNEPLLRCKTTVGDNNWPTYDVWQAEIPGVMPLFVIGRDAHPNYFLAAQTPSDVQAAVKFAAKHNIRLSIISSGLDYLGRNNAPNGLLLSLKHLKGIRQLSEFEANQSGADSVYSNASSSSSAPQVPIAVSVGAGVTAQELNNSLEDKNVFMPGPASGAITIAGGWSQGGGHGPLSSTYGLGAHQVLEYQVITADGELRIANSVSNPDLFWALRGGSGSTFGVVVQATVKVYKSPEVTVSSWWINATTSSNATATYQAAAYLHSQFPALNAQQVQGYYNIYPKAIRGVFLLPSKGISEAKQIWDPVLQRLQGIPGMSAVIQEHEYYANYKEMFDGLFGMLNQTAYEPEDRCHKKWEWRPDLFECQYNITTKYAGRIRRRQQPLLKNVLDPQPAGRYNVDSQLMGVKHLSDFKLADALEKAMPRDGGKMVPDAMLQGYLIAGRNVMKQDDTSIHPAWKEAYVLITGTNVSSIRAISPDMGSYVEEGYWNATDWKNLFWGSNYNRLESIKNKYDPNHVFFAAPGIGSDFWTIDASKLCKDDSTSTTNSNISSNSTATIPRSDNANFINPRNSTAFATPWPKGQADADKFALSARIHISRLRETSLKIKAEPTPTGTFEPGSFTPISVSPRLPDWTPLTTGTIPWDSFIPVETDA</sequence>
<evidence type="ECO:0000256" key="5">
    <source>
        <dbReference type="ARBA" id="ARBA00023002"/>
    </source>
</evidence>
<dbReference type="GO" id="GO:0016491">
    <property type="term" value="F:oxidoreductase activity"/>
    <property type="evidence" value="ECO:0007669"/>
    <property type="project" value="UniProtKB-KW"/>
</dbReference>
<evidence type="ECO:0000259" key="7">
    <source>
        <dbReference type="PROSITE" id="PS51387"/>
    </source>
</evidence>
<keyword evidence="4" id="KW-0274">FAD</keyword>
<evidence type="ECO:0000256" key="3">
    <source>
        <dbReference type="ARBA" id="ARBA00022630"/>
    </source>
</evidence>
<dbReference type="SUPFAM" id="SSF56176">
    <property type="entry name" value="FAD-binding/transporter-associated domain-like"/>
    <property type="match status" value="1"/>
</dbReference>
<keyword evidence="5" id="KW-0560">Oxidoreductase</keyword>
<dbReference type="AlphaFoldDB" id="A0A6A6UA77"/>
<protein>
    <submittedName>
        <fullName evidence="8">FAD-binding domain-containing protein</fullName>
    </submittedName>
</protein>
<evidence type="ECO:0000256" key="1">
    <source>
        <dbReference type="ARBA" id="ARBA00001974"/>
    </source>
</evidence>
<dbReference type="Pfam" id="PF01565">
    <property type="entry name" value="FAD_binding_4"/>
    <property type="match status" value="1"/>
</dbReference>
<evidence type="ECO:0000256" key="2">
    <source>
        <dbReference type="ARBA" id="ARBA00005466"/>
    </source>
</evidence>
<dbReference type="GO" id="GO:0071949">
    <property type="term" value="F:FAD binding"/>
    <property type="evidence" value="ECO:0007669"/>
    <property type="project" value="InterPro"/>
</dbReference>
<feature type="domain" description="FAD-binding PCMH-type" evidence="7">
    <location>
        <begin position="171"/>
        <end position="367"/>
    </location>
</feature>
<dbReference type="OrthoDB" id="9983560at2759"/>
<keyword evidence="9" id="KW-1185">Reference proteome</keyword>
<evidence type="ECO:0000313" key="8">
    <source>
        <dbReference type="EMBL" id="KAF2668213.1"/>
    </source>
</evidence>
<organism evidence="8 9">
    <name type="scientific">Microthyrium microscopicum</name>
    <dbReference type="NCBI Taxonomy" id="703497"/>
    <lineage>
        <taxon>Eukaryota</taxon>
        <taxon>Fungi</taxon>
        <taxon>Dikarya</taxon>
        <taxon>Ascomycota</taxon>
        <taxon>Pezizomycotina</taxon>
        <taxon>Dothideomycetes</taxon>
        <taxon>Dothideomycetes incertae sedis</taxon>
        <taxon>Microthyriales</taxon>
        <taxon>Microthyriaceae</taxon>
        <taxon>Microthyrium</taxon>
    </lineage>
</organism>
<dbReference type="EMBL" id="MU004236">
    <property type="protein sequence ID" value="KAF2668213.1"/>
    <property type="molecule type" value="Genomic_DNA"/>
</dbReference>
<accession>A0A6A6UA77</accession>
<dbReference type="Proteomes" id="UP000799302">
    <property type="component" value="Unassembled WGS sequence"/>
</dbReference>
<feature type="region of interest" description="Disordered" evidence="6">
    <location>
        <begin position="671"/>
        <end position="693"/>
    </location>
</feature>
<comment type="similarity">
    <text evidence="2">Belongs to the oxygen-dependent FAD-linked oxidoreductase family.</text>
</comment>